<comment type="caution">
    <text evidence="1">The sequence shown here is derived from an EMBL/GenBank/DDBJ whole genome shotgun (WGS) entry which is preliminary data.</text>
</comment>
<reference evidence="1 2" key="1">
    <citation type="journal article" date="2022" name="bioRxiv">
        <title>Genomics of Preaxostyla Flagellates Illuminates Evolutionary Transitions and the Path Towards Mitochondrial Loss.</title>
        <authorList>
            <person name="Novak L.V.F."/>
            <person name="Treitli S.C."/>
            <person name="Pyrih J."/>
            <person name="Halakuc P."/>
            <person name="Pipaliya S.V."/>
            <person name="Vacek V."/>
            <person name="Brzon O."/>
            <person name="Soukal P."/>
            <person name="Eme L."/>
            <person name="Dacks J.B."/>
            <person name="Karnkowska A."/>
            <person name="Elias M."/>
            <person name="Hampl V."/>
        </authorList>
    </citation>
    <scope>NUCLEOTIDE SEQUENCE [LARGE SCALE GENOMIC DNA]</scope>
    <source>
        <strain evidence="1">NAU3</strain>
        <tissue evidence="1">Gut</tissue>
    </source>
</reference>
<sequence length="151" mass="17251">MKCDSLLEETLALPGEISTMTIGRFFNRDSDTMILGKKNVLSIFHYDGLNSTFIFDRHVQTYREVAFIRTSPQSHSLDCLFTLTVNGEWLFLQWNGSFFFPLAAGSLQEAVRPFVGVDHPHRFHVNSVSSYHFCKTSVVPQFLSQSRPNLN</sequence>
<protein>
    <submittedName>
        <fullName evidence="1">Uncharacterized protein</fullName>
    </submittedName>
</protein>
<proteinExistence type="predicted"/>
<evidence type="ECO:0000313" key="1">
    <source>
        <dbReference type="EMBL" id="KAK2963907.1"/>
    </source>
</evidence>
<name>A0ABQ9YJH2_9EUKA</name>
<dbReference type="EMBL" id="JARBJD010000004">
    <property type="protein sequence ID" value="KAK2963907.1"/>
    <property type="molecule type" value="Genomic_DNA"/>
</dbReference>
<organism evidence="1 2">
    <name type="scientific">Blattamonas nauphoetae</name>
    <dbReference type="NCBI Taxonomy" id="2049346"/>
    <lineage>
        <taxon>Eukaryota</taxon>
        <taxon>Metamonada</taxon>
        <taxon>Preaxostyla</taxon>
        <taxon>Oxymonadida</taxon>
        <taxon>Blattamonas</taxon>
    </lineage>
</organism>
<evidence type="ECO:0000313" key="2">
    <source>
        <dbReference type="Proteomes" id="UP001281761"/>
    </source>
</evidence>
<keyword evidence="2" id="KW-1185">Reference proteome</keyword>
<accession>A0ABQ9YJH2</accession>
<gene>
    <name evidence="1" type="ORF">BLNAU_984</name>
</gene>
<dbReference type="Proteomes" id="UP001281761">
    <property type="component" value="Unassembled WGS sequence"/>
</dbReference>